<evidence type="ECO:0000313" key="4">
    <source>
        <dbReference type="EMBL" id="ARJ06727.1"/>
    </source>
</evidence>
<proteinExistence type="inferred from homology"/>
<evidence type="ECO:0000256" key="3">
    <source>
        <dbReference type="ARBA" id="ARBA00023027"/>
    </source>
</evidence>
<dbReference type="SUPFAM" id="SSF48179">
    <property type="entry name" value="6-phosphogluconate dehydrogenase C-terminal domain-like"/>
    <property type="match status" value="1"/>
</dbReference>
<dbReference type="AlphaFoldDB" id="A0A1X9LNM7"/>
<keyword evidence="2" id="KW-0560">Oxidoreductase</keyword>
<dbReference type="InterPro" id="IPR051265">
    <property type="entry name" value="HIBADH-related_NP60_sf"/>
</dbReference>
<dbReference type="PIRSF" id="PIRSF000103">
    <property type="entry name" value="HIBADH"/>
    <property type="match status" value="1"/>
</dbReference>
<organism evidence="4 5">
    <name type="scientific">Cnuibacter physcomitrellae</name>
    <dbReference type="NCBI Taxonomy" id="1619308"/>
    <lineage>
        <taxon>Bacteria</taxon>
        <taxon>Bacillati</taxon>
        <taxon>Actinomycetota</taxon>
        <taxon>Actinomycetes</taxon>
        <taxon>Micrococcales</taxon>
        <taxon>Microbacteriaceae</taxon>
        <taxon>Cnuibacter</taxon>
    </lineage>
</organism>
<dbReference type="GO" id="GO:0050661">
    <property type="term" value="F:NADP binding"/>
    <property type="evidence" value="ECO:0007669"/>
    <property type="project" value="InterPro"/>
</dbReference>
<dbReference type="GO" id="GO:0016054">
    <property type="term" value="P:organic acid catabolic process"/>
    <property type="evidence" value="ECO:0007669"/>
    <property type="project" value="UniProtKB-ARBA"/>
</dbReference>
<dbReference type="EMBL" id="CP020715">
    <property type="protein sequence ID" value="ARJ06727.1"/>
    <property type="molecule type" value="Genomic_DNA"/>
</dbReference>
<dbReference type="PROSITE" id="PS00895">
    <property type="entry name" value="3_HYDROXYISOBUT_DH"/>
    <property type="match status" value="1"/>
</dbReference>
<dbReference type="InterPro" id="IPR006115">
    <property type="entry name" value="6PGDH_NADP-bd"/>
</dbReference>
<dbReference type="Pfam" id="PF14833">
    <property type="entry name" value="NAD_binding_11"/>
    <property type="match status" value="1"/>
</dbReference>
<reference evidence="4 5" key="1">
    <citation type="submission" date="2017-04" db="EMBL/GenBank/DDBJ databases">
        <authorList>
            <person name="Afonso C.L."/>
            <person name="Miller P.J."/>
            <person name="Scott M.A."/>
            <person name="Spackman E."/>
            <person name="Goraichik I."/>
            <person name="Dimitrov K.M."/>
            <person name="Suarez D.L."/>
            <person name="Swayne D.E."/>
        </authorList>
    </citation>
    <scope>NUCLEOTIDE SEQUENCE [LARGE SCALE GENOMIC DNA]</scope>
    <source>
        <strain evidence="5">XA(T)</strain>
    </source>
</reference>
<dbReference type="GO" id="GO:0051287">
    <property type="term" value="F:NAD binding"/>
    <property type="evidence" value="ECO:0007669"/>
    <property type="project" value="InterPro"/>
</dbReference>
<dbReference type="Gene3D" id="1.10.1040.10">
    <property type="entry name" value="N-(1-d-carboxylethyl)-l-norvaline Dehydrogenase, domain 2"/>
    <property type="match status" value="1"/>
</dbReference>
<dbReference type="KEGG" id="cphy:B5808_16975"/>
<dbReference type="STRING" id="1619308.B5808_16975"/>
<protein>
    <submittedName>
        <fullName evidence="4">Uncharacterized protein</fullName>
    </submittedName>
</protein>
<sequence>MSGVGVDGADGSVRATVGLVGLGTMGGAMARRLLASGVDVTVWNRSAGPVEEAVALGAVAAARPEDCFAADVTISILANDASVEAVFDEATLAAARPGAVHVNMATVSLAAARRLAELHALAGVEYLAAPVLGRAQVAEAGALNIVAAGSETALERARGTLDLLGKRTWFLGERPEQANLVKIGVNFTLIHALQALAESIALVESGGVDPRLFVDVLTDAAFTGSAYTGYGPMIADRRYSPPGFTVPLGLKDLGLTEAAAAELGVALPTAPTLRSMFESALADEELARLDWSAIAEITRGMAA</sequence>
<keyword evidence="3" id="KW-0520">NAD</keyword>
<dbReference type="PANTHER" id="PTHR43580">
    <property type="entry name" value="OXIDOREDUCTASE GLYR1-RELATED"/>
    <property type="match status" value="1"/>
</dbReference>
<dbReference type="Proteomes" id="UP000192775">
    <property type="component" value="Chromosome"/>
</dbReference>
<gene>
    <name evidence="4" type="ORF">B5808_16975</name>
</gene>
<dbReference type="InterPro" id="IPR036291">
    <property type="entry name" value="NAD(P)-bd_dom_sf"/>
</dbReference>
<dbReference type="Gene3D" id="3.40.50.720">
    <property type="entry name" value="NAD(P)-binding Rossmann-like Domain"/>
    <property type="match status" value="1"/>
</dbReference>
<accession>A0A1X9LNM7</accession>
<dbReference type="InterPro" id="IPR008927">
    <property type="entry name" value="6-PGluconate_DH-like_C_sf"/>
</dbReference>
<dbReference type="InterPro" id="IPR013328">
    <property type="entry name" value="6PGD_dom2"/>
</dbReference>
<dbReference type="InterPro" id="IPR029154">
    <property type="entry name" value="HIBADH-like_NADP-bd"/>
</dbReference>
<dbReference type="PANTHER" id="PTHR43580:SF2">
    <property type="entry name" value="CYTOKINE-LIKE NUCLEAR FACTOR N-PAC"/>
    <property type="match status" value="1"/>
</dbReference>
<dbReference type="Pfam" id="PF03446">
    <property type="entry name" value="NAD_binding_2"/>
    <property type="match status" value="1"/>
</dbReference>
<dbReference type="GO" id="GO:0016491">
    <property type="term" value="F:oxidoreductase activity"/>
    <property type="evidence" value="ECO:0007669"/>
    <property type="project" value="UniProtKB-KW"/>
</dbReference>
<evidence type="ECO:0000313" key="5">
    <source>
        <dbReference type="Proteomes" id="UP000192775"/>
    </source>
</evidence>
<name>A0A1X9LNM7_9MICO</name>
<dbReference type="InterPro" id="IPR002204">
    <property type="entry name" value="3-OH-isobutyrate_DH-rel_CS"/>
</dbReference>
<dbReference type="RefSeq" id="WP_085020865.1">
    <property type="nucleotide sequence ID" value="NZ_BMHD01000001.1"/>
</dbReference>
<evidence type="ECO:0000256" key="1">
    <source>
        <dbReference type="ARBA" id="ARBA00009080"/>
    </source>
</evidence>
<keyword evidence="5" id="KW-1185">Reference proteome</keyword>
<dbReference type="SUPFAM" id="SSF51735">
    <property type="entry name" value="NAD(P)-binding Rossmann-fold domains"/>
    <property type="match status" value="1"/>
</dbReference>
<comment type="similarity">
    <text evidence="1">Belongs to the HIBADH-related family.</text>
</comment>
<dbReference type="InterPro" id="IPR015815">
    <property type="entry name" value="HIBADH-related"/>
</dbReference>
<evidence type="ECO:0000256" key="2">
    <source>
        <dbReference type="ARBA" id="ARBA00023002"/>
    </source>
</evidence>